<evidence type="ECO:0000313" key="5">
    <source>
        <dbReference type="EMBL" id="KIM54789.1"/>
    </source>
</evidence>
<keyword evidence="1" id="KW-0507">mRNA processing</keyword>
<dbReference type="GO" id="GO:0003676">
    <property type="term" value="F:nucleic acid binding"/>
    <property type="evidence" value="ECO:0007669"/>
    <property type="project" value="InterPro"/>
</dbReference>
<evidence type="ECO:0000256" key="2">
    <source>
        <dbReference type="PROSITE-ProRule" id="PRU00047"/>
    </source>
</evidence>
<keyword evidence="6" id="KW-1185">Reference proteome</keyword>
<reference evidence="5 6" key="1">
    <citation type="submission" date="2014-04" db="EMBL/GenBank/DDBJ databases">
        <authorList>
            <consortium name="DOE Joint Genome Institute"/>
            <person name="Kuo A."/>
            <person name="Kohler A."/>
            <person name="Nagy L.G."/>
            <person name="Floudas D."/>
            <person name="Copeland A."/>
            <person name="Barry K.W."/>
            <person name="Cichocki N."/>
            <person name="Veneault-Fourrey C."/>
            <person name="LaButti K."/>
            <person name="Lindquist E.A."/>
            <person name="Lipzen A."/>
            <person name="Lundell T."/>
            <person name="Morin E."/>
            <person name="Murat C."/>
            <person name="Sun H."/>
            <person name="Tunlid A."/>
            <person name="Henrissat B."/>
            <person name="Grigoriev I.V."/>
            <person name="Hibbett D.S."/>
            <person name="Martin F."/>
            <person name="Nordberg H.P."/>
            <person name="Cantor M.N."/>
            <person name="Hua S.X."/>
        </authorList>
    </citation>
    <scope>NUCLEOTIDE SEQUENCE [LARGE SCALE GENOMIC DNA]</scope>
    <source>
        <strain evidence="5 6">Foug A</strain>
    </source>
</reference>
<protein>
    <recommendedName>
        <fullName evidence="4">CCHC-type domain-containing protein</fullName>
    </recommendedName>
</protein>
<evidence type="ECO:0000256" key="1">
    <source>
        <dbReference type="ARBA" id="ARBA00022664"/>
    </source>
</evidence>
<reference evidence="6" key="2">
    <citation type="submission" date="2015-01" db="EMBL/GenBank/DDBJ databases">
        <title>Evolutionary Origins and Diversification of the Mycorrhizal Mutualists.</title>
        <authorList>
            <consortium name="DOE Joint Genome Institute"/>
            <consortium name="Mycorrhizal Genomics Consortium"/>
            <person name="Kohler A."/>
            <person name="Kuo A."/>
            <person name="Nagy L.G."/>
            <person name="Floudas D."/>
            <person name="Copeland A."/>
            <person name="Barry K.W."/>
            <person name="Cichocki N."/>
            <person name="Veneault-Fourrey C."/>
            <person name="LaButti K."/>
            <person name="Lindquist E.A."/>
            <person name="Lipzen A."/>
            <person name="Lundell T."/>
            <person name="Morin E."/>
            <person name="Murat C."/>
            <person name="Riley R."/>
            <person name="Ohm R."/>
            <person name="Sun H."/>
            <person name="Tunlid A."/>
            <person name="Henrissat B."/>
            <person name="Grigoriev I.V."/>
            <person name="Hibbett D.S."/>
            <person name="Martin F."/>
        </authorList>
    </citation>
    <scope>NUCLEOTIDE SEQUENCE [LARGE SCALE GENOMIC DNA]</scope>
    <source>
        <strain evidence="6">Foug A</strain>
    </source>
</reference>
<dbReference type="InterPro" id="IPR036875">
    <property type="entry name" value="Znf_CCHC_sf"/>
</dbReference>
<dbReference type="InterPro" id="IPR001878">
    <property type="entry name" value="Znf_CCHC"/>
</dbReference>
<accession>A0A0C3DEI0</accession>
<keyword evidence="2" id="KW-0479">Metal-binding</keyword>
<dbReference type="Proteomes" id="UP000053989">
    <property type="component" value="Unassembled WGS sequence"/>
</dbReference>
<feature type="region of interest" description="Disordered" evidence="3">
    <location>
        <begin position="321"/>
        <end position="357"/>
    </location>
</feature>
<feature type="compositionally biased region" description="Low complexity" evidence="3">
    <location>
        <begin position="334"/>
        <end position="343"/>
    </location>
</feature>
<keyword evidence="2" id="KW-0863">Zinc-finger</keyword>
<dbReference type="OrthoDB" id="2691415at2759"/>
<dbReference type="SUPFAM" id="SSF57756">
    <property type="entry name" value="Retrovirus zinc finger-like domains"/>
    <property type="match status" value="1"/>
</dbReference>
<dbReference type="AlphaFoldDB" id="A0A0C3DEI0"/>
<feature type="compositionally biased region" description="Acidic residues" evidence="3">
    <location>
        <begin position="35"/>
        <end position="62"/>
    </location>
</feature>
<dbReference type="STRING" id="1036808.A0A0C3DEI0"/>
<evidence type="ECO:0000313" key="6">
    <source>
        <dbReference type="Proteomes" id="UP000053989"/>
    </source>
</evidence>
<gene>
    <name evidence="5" type="ORF">SCLCIDRAFT_30840</name>
</gene>
<feature type="compositionally biased region" description="Basic and acidic residues" evidence="3">
    <location>
        <begin position="17"/>
        <end position="26"/>
    </location>
</feature>
<organism evidence="5 6">
    <name type="scientific">Scleroderma citrinum Foug A</name>
    <dbReference type="NCBI Taxonomy" id="1036808"/>
    <lineage>
        <taxon>Eukaryota</taxon>
        <taxon>Fungi</taxon>
        <taxon>Dikarya</taxon>
        <taxon>Basidiomycota</taxon>
        <taxon>Agaricomycotina</taxon>
        <taxon>Agaricomycetes</taxon>
        <taxon>Agaricomycetidae</taxon>
        <taxon>Boletales</taxon>
        <taxon>Sclerodermatineae</taxon>
        <taxon>Sclerodermataceae</taxon>
        <taxon>Scleroderma</taxon>
    </lineage>
</organism>
<proteinExistence type="predicted"/>
<feature type="domain" description="CCHC-type" evidence="4">
    <location>
        <begin position="314"/>
        <end position="329"/>
    </location>
</feature>
<feature type="compositionally biased region" description="Polar residues" evidence="3">
    <location>
        <begin position="344"/>
        <end position="357"/>
    </location>
</feature>
<feature type="region of interest" description="Disordered" evidence="3">
    <location>
        <begin position="247"/>
        <end position="297"/>
    </location>
</feature>
<evidence type="ECO:0000256" key="3">
    <source>
        <dbReference type="SAM" id="MobiDB-lite"/>
    </source>
</evidence>
<keyword evidence="2" id="KW-0862">Zinc</keyword>
<feature type="compositionally biased region" description="Polar residues" evidence="3">
    <location>
        <begin position="268"/>
        <end position="281"/>
    </location>
</feature>
<dbReference type="GO" id="GO:0008270">
    <property type="term" value="F:zinc ion binding"/>
    <property type="evidence" value="ECO:0007669"/>
    <property type="project" value="UniProtKB-KW"/>
</dbReference>
<dbReference type="EMBL" id="KN822147">
    <property type="protein sequence ID" value="KIM54789.1"/>
    <property type="molecule type" value="Genomic_DNA"/>
</dbReference>
<dbReference type="InParanoid" id="A0A0C3DEI0"/>
<sequence>MPRRIEAVIKQNPPTAHIKEAFRDAGGDNLGDDGPGNDDPDGNGPDEDNANDEDANLPEEQDPTTIIFSNLTSTIDRLACSSDSLSSQTKTQKPDTFDGTNLKKLHTFLVLCELNFQDWPKAFQSDRAKVTFTQSYLRGMALKWFEPDLLGSGDPNSHLYWIDDWQELVMELQTTFSPHDPITNAKHQLNHLHMKDTHRFRAMVMVISAITSTQVSPTESKMKLRALTQEIDAHYWECKEEVACQTKSSSGNTNQASSGKSDKKSSFRDSQSTPLSSNLKSNKLGRTPKYLDKLGKDRKLTPDEQKCRFDQGLCMFCGKSSHKAKECPKSGSQATKARATTTASSEAKLTASTKAKN</sequence>
<feature type="compositionally biased region" description="Polar residues" evidence="3">
    <location>
        <begin position="247"/>
        <end position="259"/>
    </location>
</feature>
<evidence type="ECO:0000259" key="4">
    <source>
        <dbReference type="PROSITE" id="PS50158"/>
    </source>
</evidence>
<dbReference type="GO" id="GO:0006397">
    <property type="term" value="P:mRNA processing"/>
    <property type="evidence" value="ECO:0007669"/>
    <property type="project" value="UniProtKB-KW"/>
</dbReference>
<feature type="region of interest" description="Disordered" evidence="3">
    <location>
        <begin position="1"/>
        <end position="63"/>
    </location>
</feature>
<dbReference type="PROSITE" id="PS50158">
    <property type="entry name" value="ZF_CCHC"/>
    <property type="match status" value="1"/>
</dbReference>
<name>A0A0C3DEI0_9AGAM</name>
<dbReference type="HOGENOM" id="CLU_033743_1_0_1"/>